<keyword evidence="3" id="KW-1185">Reference proteome</keyword>
<evidence type="ECO:0000256" key="1">
    <source>
        <dbReference type="SAM" id="SignalP"/>
    </source>
</evidence>
<name>A0A6A6IMX5_9PLEO</name>
<dbReference type="OrthoDB" id="5422698at2759"/>
<reference evidence="2" key="1">
    <citation type="journal article" date="2020" name="Stud. Mycol.">
        <title>101 Dothideomycetes genomes: a test case for predicting lifestyles and emergence of pathogens.</title>
        <authorList>
            <person name="Haridas S."/>
            <person name="Albert R."/>
            <person name="Binder M."/>
            <person name="Bloem J."/>
            <person name="Labutti K."/>
            <person name="Salamov A."/>
            <person name="Andreopoulos B."/>
            <person name="Baker S."/>
            <person name="Barry K."/>
            <person name="Bills G."/>
            <person name="Bluhm B."/>
            <person name="Cannon C."/>
            <person name="Castanera R."/>
            <person name="Culley D."/>
            <person name="Daum C."/>
            <person name="Ezra D."/>
            <person name="Gonzalez J."/>
            <person name="Henrissat B."/>
            <person name="Kuo A."/>
            <person name="Liang C."/>
            <person name="Lipzen A."/>
            <person name="Lutzoni F."/>
            <person name="Magnuson J."/>
            <person name="Mondo S."/>
            <person name="Nolan M."/>
            <person name="Ohm R."/>
            <person name="Pangilinan J."/>
            <person name="Park H.-J."/>
            <person name="Ramirez L."/>
            <person name="Alfaro M."/>
            <person name="Sun H."/>
            <person name="Tritt A."/>
            <person name="Yoshinaga Y."/>
            <person name="Zwiers L.-H."/>
            <person name="Turgeon B."/>
            <person name="Goodwin S."/>
            <person name="Spatafora J."/>
            <person name="Crous P."/>
            <person name="Grigoriev I."/>
        </authorList>
    </citation>
    <scope>NUCLEOTIDE SEQUENCE</scope>
    <source>
        <strain evidence="2">CBS 122368</strain>
    </source>
</reference>
<dbReference type="AlphaFoldDB" id="A0A6A6IMX5"/>
<keyword evidence="1" id="KW-0732">Signal</keyword>
<accession>A0A6A6IMX5</accession>
<dbReference type="EMBL" id="ML987192">
    <property type="protein sequence ID" value="KAF2251914.1"/>
    <property type="molecule type" value="Genomic_DNA"/>
</dbReference>
<dbReference type="RefSeq" id="XP_033686918.1">
    <property type="nucleotide sequence ID" value="XM_033821091.1"/>
</dbReference>
<sequence>MTHCPLDLMLAHLLSSLYTSSPSSRNIMKLFHLLLLLAPLSYSHFVPATHQAALVDRDHYAEREKVPGDNPAYYSREKAADQLFEILEFTIAPNPPIVEHRIFFYLRGDTGTRHLPGLADATLKL</sequence>
<feature type="chain" id="PRO_5025408743" evidence="1">
    <location>
        <begin position="44"/>
        <end position="125"/>
    </location>
</feature>
<evidence type="ECO:0000313" key="2">
    <source>
        <dbReference type="EMBL" id="KAF2251914.1"/>
    </source>
</evidence>
<evidence type="ECO:0000313" key="3">
    <source>
        <dbReference type="Proteomes" id="UP000800094"/>
    </source>
</evidence>
<proteinExistence type="predicted"/>
<dbReference type="GeneID" id="54574421"/>
<dbReference type="Proteomes" id="UP000800094">
    <property type="component" value="Unassembled WGS sequence"/>
</dbReference>
<organism evidence="2 3">
    <name type="scientific">Trematosphaeria pertusa</name>
    <dbReference type="NCBI Taxonomy" id="390896"/>
    <lineage>
        <taxon>Eukaryota</taxon>
        <taxon>Fungi</taxon>
        <taxon>Dikarya</taxon>
        <taxon>Ascomycota</taxon>
        <taxon>Pezizomycotina</taxon>
        <taxon>Dothideomycetes</taxon>
        <taxon>Pleosporomycetidae</taxon>
        <taxon>Pleosporales</taxon>
        <taxon>Massarineae</taxon>
        <taxon>Trematosphaeriaceae</taxon>
        <taxon>Trematosphaeria</taxon>
    </lineage>
</organism>
<feature type="signal peptide" evidence="1">
    <location>
        <begin position="1"/>
        <end position="43"/>
    </location>
</feature>
<gene>
    <name evidence="2" type="ORF">BU26DRAFT_246766</name>
</gene>
<protein>
    <submittedName>
        <fullName evidence="2">Uncharacterized protein</fullName>
    </submittedName>
</protein>